<evidence type="ECO:0000313" key="2">
    <source>
        <dbReference type="Proteomes" id="UP000029121"/>
    </source>
</evidence>
<dbReference type="EMBL" id="KB870809">
    <property type="protein sequence ID" value="EOA26195.1"/>
    <property type="molecule type" value="Genomic_DNA"/>
</dbReference>
<gene>
    <name evidence="1" type="ORF">CARUB_v10019632mg</name>
</gene>
<protein>
    <submittedName>
        <fullName evidence="1">Uncharacterized protein</fullName>
    </submittedName>
</protein>
<keyword evidence="2" id="KW-1185">Reference proteome</keyword>
<organism evidence="1 2">
    <name type="scientific">Capsella rubella</name>
    <dbReference type="NCBI Taxonomy" id="81985"/>
    <lineage>
        <taxon>Eukaryota</taxon>
        <taxon>Viridiplantae</taxon>
        <taxon>Streptophyta</taxon>
        <taxon>Embryophyta</taxon>
        <taxon>Tracheophyta</taxon>
        <taxon>Spermatophyta</taxon>
        <taxon>Magnoliopsida</taxon>
        <taxon>eudicotyledons</taxon>
        <taxon>Gunneridae</taxon>
        <taxon>Pentapetalae</taxon>
        <taxon>rosids</taxon>
        <taxon>malvids</taxon>
        <taxon>Brassicales</taxon>
        <taxon>Brassicaceae</taxon>
        <taxon>Camelineae</taxon>
        <taxon>Capsella</taxon>
    </lineage>
</organism>
<name>R0HLT6_9BRAS</name>
<evidence type="ECO:0000313" key="1">
    <source>
        <dbReference type="EMBL" id="EOA26195.1"/>
    </source>
</evidence>
<proteinExistence type="predicted"/>
<sequence length="86" mass="10134">MTNLRRSNKDSGERIYSDKETSIDSWVFSPTTSESNLQMEREQLKALLICYQKHLLFFNLICNLCIHSCNSQKLKRNKSESSIFKR</sequence>
<accession>R0HLT6</accession>
<dbReference type="AlphaFoldDB" id="R0HLT6"/>
<reference evidence="2" key="1">
    <citation type="journal article" date="2013" name="Nat. Genet.">
        <title>The Capsella rubella genome and the genomic consequences of rapid mating system evolution.</title>
        <authorList>
            <person name="Slotte T."/>
            <person name="Hazzouri K.M."/>
            <person name="Agren J.A."/>
            <person name="Koenig D."/>
            <person name="Maumus F."/>
            <person name="Guo Y.L."/>
            <person name="Steige K."/>
            <person name="Platts A.E."/>
            <person name="Escobar J.S."/>
            <person name="Newman L.K."/>
            <person name="Wang W."/>
            <person name="Mandakova T."/>
            <person name="Vello E."/>
            <person name="Smith L.M."/>
            <person name="Henz S.R."/>
            <person name="Steffen J."/>
            <person name="Takuno S."/>
            <person name="Brandvain Y."/>
            <person name="Coop G."/>
            <person name="Andolfatto P."/>
            <person name="Hu T.T."/>
            <person name="Blanchette M."/>
            <person name="Clark R.M."/>
            <person name="Quesneville H."/>
            <person name="Nordborg M."/>
            <person name="Gaut B.S."/>
            <person name="Lysak M.A."/>
            <person name="Jenkins J."/>
            <person name="Grimwood J."/>
            <person name="Chapman J."/>
            <person name="Prochnik S."/>
            <person name="Shu S."/>
            <person name="Rokhsar D."/>
            <person name="Schmutz J."/>
            <person name="Weigel D."/>
            <person name="Wright S.I."/>
        </authorList>
    </citation>
    <scope>NUCLEOTIDE SEQUENCE [LARGE SCALE GENOMIC DNA]</scope>
    <source>
        <strain evidence="2">cv. Monte Gargano</strain>
    </source>
</reference>
<dbReference type="Proteomes" id="UP000029121">
    <property type="component" value="Unassembled WGS sequence"/>
</dbReference>